<evidence type="ECO:0000256" key="8">
    <source>
        <dbReference type="PIRSR" id="PIRSR005091-3"/>
    </source>
</evidence>
<protein>
    <submittedName>
        <fullName evidence="11">Phosphoglycerol transferase MdoB-like AlkP superfamily enzyme</fullName>
    </submittedName>
</protein>
<keyword evidence="2" id="KW-1003">Cell membrane</keyword>
<evidence type="ECO:0000313" key="12">
    <source>
        <dbReference type="Proteomes" id="UP001185092"/>
    </source>
</evidence>
<dbReference type="RefSeq" id="WP_309941246.1">
    <property type="nucleotide sequence ID" value="NZ_AP025305.1"/>
</dbReference>
<dbReference type="InterPro" id="IPR050448">
    <property type="entry name" value="OpgB/LTA_synthase_biosynth"/>
</dbReference>
<evidence type="ECO:0000256" key="1">
    <source>
        <dbReference type="ARBA" id="ARBA00004651"/>
    </source>
</evidence>
<evidence type="ECO:0000259" key="10">
    <source>
        <dbReference type="Pfam" id="PF00884"/>
    </source>
</evidence>
<feature type="binding site" evidence="8">
    <location>
        <position position="462"/>
    </location>
    <ligand>
        <name>Mn(2+)</name>
        <dbReference type="ChEBI" id="CHEBI:29035"/>
    </ligand>
</feature>
<keyword evidence="12" id="KW-1185">Reference proteome</keyword>
<dbReference type="InterPro" id="IPR000917">
    <property type="entry name" value="Sulfatase_N"/>
</dbReference>
<evidence type="ECO:0000256" key="5">
    <source>
        <dbReference type="ARBA" id="ARBA00023136"/>
    </source>
</evidence>
<sequence>MLLTFNQSTSDGLQDIYKAFANGAYLDMSMAGYFITIPVLLGYIFTIHQSRFLIKVNSITNSILLFTTFTLAIVDIPLYYEWQSKINYKIFNYLSQPWEVLKNTPLPRVAISFILIACFTYLFKKIYQKIVFDGTYKTFSKPNWAFAFITFILTVTLNVLTIRGGVQEMPIQQSDVYFSENNHMNLLATNTTWNFMHSVLKNGKTLTENPYKYFEKKESADIVRGLYHNQNKANLSILKTQRPNIVLIIGESMGADIIGAMGGFKDITPNLDSIISQGLLFEHIYASAERSQDGIASIFSAFPAQQYTSLGKMPAKSRKLPSMLNILKNEEYSTSFHFGGQLNFGNIKAFLYGQGMQDIFDIDDFSDREITSRLGAHDEHLFNKLLTYQKELKSPYFSVAFTQSTHSPYDQPVQDQITWGGIHKGYLNGAWYTDSCINNYVAKARNVLPDYENTLFIMIADHTHTNPRTYTHDLPDRRKIPLVIWGPALKNEFKGKRIKKIGNQTDFPATILAQMNLENKTNFYWSKDLLDSNSVDFAYYCSGDILGWKDNNGYLIYNNEIDSIMSSDIGFENIKRKNLDKAKAYTQKVFDQYLEY</sequence>
<feature type="active site" evidence="6">
    <location>
        <position position="291"/>
    </location>
</feature>
<keyword evidence="11" id="KW-0808">Transferase</keyword>
<dbReference type="Pfam" id="PF00884">
    <property type="entry name" value="Sulfatase"/>
    <property type="match status" value="1"/>
</dbReference>
<keyword evidence="7" id="KW-0479">Metal-binding</keyword>
<evidence type="ECO:0000256" key="4">
    <source>
        <dbReference type="ARBA" id="ARBA00022989"/>
    </source>
</evidence>
<feature type="binding site" evidence="8">
    <location>
        <position position="461"/>
    </location>
    <ligand>
        <name>Mn(2+)</name>
        <dbReference type="ChEBI" id="CHEBI:29035"/>
    </ligand>
</feature>
<keyword evidence="3 9" id="KW-0812">Transmembrane</keyword>
<dbReference type="CDD" id="cd16015">
    <property type="entry name" value="LTA_synthase"/>
    <property type="match status" value="1"/>
</dbReference>
<dbReference type="PANTHER" id="PTHR47371:SF3">
    <property type="entry name" value="PHOSPHOGLYCEROL TRANSFERASE I"/>
    <property type="match status" value="1"/>
</dbReference>
<evidence type="ECO:0000313" key="11">
    <source>
        <dbReference type="EMBL" id="MDR6240892.1"/>
    </source>
</evidence>
<evidence type="ECO:0000256" key="9">
    <source>
        <dbReference type="SAM" id="Phobius"/>
    </source>
</evidence>
<dbReference type="GO" id="GO:0046872">
    <property type="term" value="F:metal ion binding"/>
    <property type="evidence" value="ECO:0007669"/>
    <property type="project" value="UniProtKB-KW"/>
</dbReference>
<proteinExistence type="predicted"/>
<dbReference type="GO" id="GO:0016740">
    <property type="term" value="F:transferase activity"/>
    <property type="evidence" value="ECO:0007669"/>
    <property type="project" value="UniProtKB-KW"/>
</dbReference>
<name>A0AAE3XQS7_9BACT</name>
<keyword evidence="4 9" id="KW-1133">Transmembrane helix</keyword>
<evidence type="ECO:0000256" key="6">
    <source>
        <dbReference type="PIRSR" id="PIRSR005091-1"/>
    </source>
</evidence>
<feature type="transmembrane region" description="Helical" evidence="9">
    <location>
        <begin position="105"/>
        <end position="123"/>
    </location>
</feature>
<dbReference type="AlphaFoldDB" id="A0AAE3XQS7"/>
<feature type="transmembrane region" description="Helical" evidence="9">
    <location>
        <begin position="30"/>
        <end position="47"/>
    </location>
</feature>
<comment type="caution">
    <text evidence="11">The sequence shown here is derived from an EMBL/GenBank/DDBJ whole genome shotgun (WGS) entry which is preliminary data.</text>
</comment>
<dbReference type="GO" id="GO:0005886">
    <property type="term" value="C:plasma membrane"/>
    <property type="evidence" value="ECO:0007669"/>
    <property type="project" value="UniProtKB-SubCell"/>
</dbReference>
<keyword evidence="5 9" id="KW-0472">Membrane</keyword>
<feature type="transmembrane region" description="Helical" evidence="9">
    <location>
        <begin position="144"/>
        <end position="166"/>
    </location>
</feature>
<dbReference type="PIRSF" id="PIRSF005091">
    <property type="entry name" value="Mmb_sulf_HI1246"/>
    <property type="match status" value="1"/>
</dbReference>
<organism evidence="11 12">
    <name type="scientific">Aureibacter tunicatorum</name>
    <dbReference type="NCBI Taxonomy" id="866807"/>
    <lineage>
        <taxon>Bacteria</taxon>
        <taxon>Pseudomonadati</taxon>
        <taxon>Bacteroidota</taxon>
        <taxon>Cytophagia</taxon>
        <taxon>Cytophagales</taxon>
        <taxon>Persicobacteraceae</taxon>
        <taxon>Aureibacter</taxon>
    </lineage>
</organism>
<reference evidence="11" key="1">
    <citation type="submission" date="2023-07" db="EMBL/GenBank/DDBJ databases">
        <title>Genomic Encyclopedia of Type Strains, Phase IV (KMG-IV): sequencing the most valuable type-strain genomes for metagenomic binning, comparative biology and taxonomic classification.</title>
        <authorList>
            <person name="Goeker M."/>
        </authorList>
    </citation>
    <scope>NUCLEOTIDE SEQUENCE</scope>
    <source>
        <strain evidence="11">DSM 26174</strain>
    </source>
</reference>
<dbReference type="Proteomes" id="UP001185092">
    <property type="component" value="Unassembled WGS sequence"/>
</dbReference>
<evidence type="ECO:0000256" key="2">
    <source>
        <dbReference type="ARBA" id="ARBA00022475"/>
    </source>
</evidence>
<dbReference type="EMBL" id="JAVDQD010000006">
    <property type="protein sequence ID" value="MDR6240892.1"/>
    <property type="molecule type" value="Genomic_DNA"/>
</dbReference>
<feature type="binding site" evidence="7">
    <location>
        <position position="406"/>
    </location>
    <ligand>
        <name>substrate</name>
    </ligand>
</feature>
<dbReference type="Gene3D" id="3.30.1120.80">
    <property type="match status" value="1"/>
</dbReference>
<accession>A0AAE3XQS7</accession>
<feature type="binding site" evidence="8">
    <location>
        <position position="251"/>
    </location>
    <ligand>
        <name>Mn(2+)</name>
        <dbReference type="ChEBI" id="CHEBI:29035"/>
    </ligand>
</feature>
<dbReference type="InterPro" id="IPR012160">
    <property type="entry name" value="LtaS-like"/>
</dbReference>
<dbReference type="InterPro" id="IPR017850">
    <property type="entry name" value="Alkaline_phosphatase_core_sf"/>
</dbReference>
<evidence type="ECO:0000256" key="3">
    <source>
        <dbReference type="ARBA" id="ARBA00022692"/>
    </source>
</evidence>
<feature type="domain" description="Sulfatase N-terminal" evidence="10">
    <location>
        <begin position="243"/>
        <end position="516"/>
    </location>
</feature>
<dbReference type="PANTHER" id="PTHR47371">
    <property type="entry name" value="LIPOTEICHOIC ACID SYNTHASE"/>
    <property type="match status" value="1"/>
</dbReference>
<gene>
    <name evidence="11" type="ORF">HNQ88_003968</name>
</gene>
<dbReference type="Gene3D" id="3.40.720.10">
    <property type="entry name" value="Alkaline Phosphatase, subunit A"/>
    <property type="match status" value="1"/>
</dbReference>
<feature type="transmembrane region" description="Helical" evidence="9">
    <location>
        <begin position="59"/>
        <end position="80"/>
    </location>
</feature>
<comment type="subcellular location">
    <subcellularLocation>
        <location evidence="1">Cell membrane</location>
        <topology evidence="1">Multi-pass membrane protein</topology>
    </subcellularLocation>
</comment>
<dbReference type="SUPFAM" id="SSF53649">
    <property type="entry name" value="Alkaline phosphatase-like"/>
    <property type="match status" value="1"/>
</dbReference>
<keyword evidence="7" id="KW-0464">Manganese</keyword>
<evidence type="ECO:0000256" key="7">
    <source>
        <dbReference type="PIRSR" id="PIRSR005091-2"/>
    </source>
</evidence>